<proteinExistence type="predicted"/>
<name>A0ABD1CZS6_CULPP</name>
<evidence type="ECO:0000256" key="1">
    <source>
        <dbReference type="SAM" id="Phobius"/>
    </source>
</evidence>
<evidence type="ECO:0000313" key="2">
    <source>
        <dbReference type="EMBL" id="KAL1383971.1"/>
    </source>
</evidence>
<reference evidence="2 3" key="1">
    <citation type="submission" date="2024-05" db="EMBL/GenBank/DDBJ databases">
        <title>Culex pipiens pipiens assembly and annotation.</title>
        <authorList>
            <person name="Alout H."/>
            <person name="Durand T."/>
        </authorList>
    </citation>
    <scope>NUCLEOTIDE SEQUENCE [LARGE SCALE GENOMIC DNA]</scope>
    <source>
        <strain evidence="2">HA-2024</strain>
        <tissue evidence="2">Whole body</tissue>
    </source>
</reference>
<dbReference type="AlphaFoldDB" id="A0ABD1CZS6"/>
<comment type="caution">
    <text evidence="2">The sequence shown here is derived from an EMBL/GenBank/DDBJ whole genome shotgun (WGS) entry which is preliminary data.</text>
</comment>
<dbReference type="Proteomes" id="UP001562425">
    <property type="component" value="Unassembled WGS sequence"/>
</dbReference>
<protein>
    <submittedName>
        <fullName evidence="2">Uncharacterized protein</fullName>
    </submittedName>
</protein>
<keyword evidence="1" id="KW-1133">Transmembrane helix</keyword>
<feature type="transmembrane region" description="Helical" evidence="1">
    <location>
        <begin position="135"/>
        <end position="155"/>
    </location>
</feature>
<feature type="transmembrane region" description="Helical" evidence="1">
    <location>
        <begin position="13"/>
        <end position="31"/>
    </location>
</feature>
<keyword evidence="1" id="KW-0472">Membrane</keyword>
<keyword evidence="1" id="KW-0812">Transmembrane</keyword>
<feature type="transmembrane region" description="Helical" evidence="1">
    <location>
        <begin position="103"/>
        <end position="123"/>
    </location>
</feature>
<gene>
    <name evidence="2" type="ORF">pipiens_013087</name>
</gene>
<evidence type="ECO:0000313" key="3">
    <source>
        <dbReference type="Proteomes" id="UP001562425"/>
    </source>
</evidence>
<keyword evidence="3" id="KW-1185">Reference proteome</keyword>
<sequence>MVSLKSFRTLGRLYAWVMFLVSLGVIIAIKLDKNATGTIISTVVDRIDVQLAIAFWFNQSNFEHIMLSLCAPFTQSVIYVVAAAIFEIAIVCKSAILVSLYDLFFFIMSIIDFIVFIILFKYFRGMYVDVSEVERALYLIFAGWIVYVITISWLLRGVSRYIDAVNQPPTLVSYGDVVVTEFMSTTAPSPFPLRVTRVWPPH</sequence>
<organism evidence="2 3">
    <name type="scientific">Culex pipiens pipiens</name>
    <name type="common">Northern house mosquito</name>
    <dbReference type="NCBI Taxonomy" id="38569"/>
    <lineage>
        <taxon>Eukaryota</taxon>
        <taxon>Metazoa</taxon>
        <taxon>Ecdysozoa</taxon>
        <taxon>Arthropoda</taxon>
        <taxon>Hexapoda</taxon>
        <taxon>Insecta</taxon>
        <taxon>Pterygota</taxon>
        <taxon>Neoptera</taxon>
        <taxon>Endopterygota</taxon>
        <taxon>Diptera</taxon>
        <taxon>Nematocera</taxon>
        <taxon>Culicoidea</taxon>
        <taxon>Culicidae</taxon>
        <taxon>Culicinae</taxon>
        <taxon>Culicini</taxon>
        <taxon>Culex</taxon>
        <taxon>Culex</taxon>
    </lineage>
</organism>
<dbReference type="EMBL" id="JBEHCU010008384">
    <property type="protein sequence ID" value="KAL1383971.1"/>
    <property type="molecule type" value="Genomic_DNA"/>
</dbReference>
<accession>A0ABD1CZS6</accession>